<dbReference type="Pfam" id="PF00561">
    <property type="entry name" value="Abhydrolase_1"/>
    <property type="match status" value="1"/>
</dbReference>
<evidence type="ECO:0000313" key="3">
    <source>
        <dbReference type="Proteomes" id="UP000000310"/>
    </source>
</evidence>
<dbReference type="Gene3D" id="3.40.50.1820">
    <property type="entry name" value="alpha/beta hydrolase"/>
    <property type="match status" value="1"/>
</dbReference>
<dbReference type="InterPro" id="IPR000073">
    <property type="entry name" value="AB_hydrolase_1"/>
</dbReference>
<keyword evidence="2" id="KW-0378">Hydrolase</keyword>
<dbReference type="eggNOG" id="COG1073">
    <property type="taxonomic scope" value="Bacteria"/>
</dbReference>
<gene>
    <name evidence="2" type="ordered locus">Pedsa_3125</name>
</gene>
<dbReference type="EMBL" id="CP002545">
    <property type="protein sequence ID" value="ADY53664.1"/>
    <property type="molecule type" value="Genomic_DNA"/>
</dbReference>
<dbReference type="GO" id="GO:0016787">
    <property type="term" value="F:hydrolase activity"/>
    <property type="evidence" value="ECO:0007669"/>
    <property type="project" value="UniProtKB-KW"/>
</dbReference>
<proteinExistence type="predicted"/>
<feature type="domain" description="AB hydrolase-1" evidence="1">
    <location>
        <begin position="29"/>
        <end position="145"/>
    </location>
</feature>
<dbReference type="Proteomes" id="UP000000310">
    <property type="component" value="Chromosome"/>
</dbReference>
<accession>F0SAP3</accession>
<evidence type="ECO:0000313" key="2">
    <source>
        <dbReference type="EMBL" id="ADY53664.1"/>
    </source>
</evidence>
<dbReference type="RefSeq" id="WP_013634149.1">
    <property type="nucleotide sequence ID" value="NC_015177.1"/>
</dbReference>
<reference evidence="2 3" key="1">
    <citation type="journal article" date="2011" name="Stand. Genomic Sci.">
        <title>Complete genome sequence of the gliding, heparinolytic Pedobacter saltans type strain (113).</title>
        <authorList>
            <person name="Liolios K."/>
            <person name="Sikorski J."/>
            <person name="Lu M."/>
            <person name="Nolan M."/>
            <person name="Lapidus A."/>
            <person name="Lucas S."/>
            <person name="Hammon N."/>
            <person name="Deshpande S."/>
            <person name="Cheng J.F."/>
            <person name="Tapia R."/>
            <person name="Han C."/>
            <person name="Goodwin L."/>
            <person name="Pitluck S."/>
            <person name="Huntemann M."/>
            <person name="Ivanova N."/>
            <person name="Pagani I."/>
            <person name="Mavromatis K."/>
            <person name="Ovchinikova G."/>
            <person name="Pati A."/>
            <person name="Chen A."/>
            <person name="Palaniappan K."/>
            <person name="Land M."/>
            <person name="Hauser L."/>
            <person name="Brambilla E.M."/>
            <person name="Kotsyurbenko O."/>
            <person name="Rohde M."/>
            <person name="Tindall B.J."/>
            <person name="Abt B."/>
            <person name="Goker M."/>
            <person name="Detter J.C."/>
            <person name="Woyke T."/>
            <person name="Bristow J."/>
            <person name="Eisen J.A."/>
            <person name="Markowitz V."/>
            <person name="Hugenholtz P."/>
            <person name="Klenk H.P."/>
            <person name="Kyrpides N.C."/>
        </authorList>
    </citation>
    <scope>NUCLEOTIDE SEQUENCE [LARGE SCALE GENOMIC DNA]</scope>
    <source>
        <strain evidence="3">ATCC 51119 / DSM 12145 / JCM 21818 / LMG 10337 / NBRC 100064 / NCIMB 13643</strain>
    </source>
</reference>
<dbReference type="HOGENOM" id="CLU_086603_0_0_10"/>
<name>F0SAP3_PSESL</name>
<evidence type="ECO:0000259" key="1">
    <source>
        <dbReference type="Pfam" id="PF00561"/>
    </source>
</evidence>
<reference evidence="3" key="2">
    <citation type="submission" date="2011-02" db="EMBL/GenBank/DDBJ databases">
        <title>The complete genome of Pedobacter saltans DSM 12145.</title>
        <authorList>
            <consortium name="US DOE Joint Genome Institute (JGI-PGF)"/>
            <person name="Lucas S."/>
            <person name="Copeland A."/>
            <person name="Lapidus A."/>
            <person name="Bruce D."/>
            <person name="Goodwin L."/>
            <person name="Pitluck S."/>
            <person name="Kyrpides N."/>
            <person name="Mavromatis K."/>
            <person name="Pagani I."/>
            <person name="Ivanova N."/>
            <person name="Ovchinnikova G."/>
            <person name="Lu M."/>
            <person name="Detter J.C."/>
            <person name="Han C."/>
            <person name="Land M."/>
            <person name="Hauser L."/>
            <person name="Markowitz V."/>
            <person name="Cheng J.-F."/>
            <person name="Hugenholtz P."/>
            <person name="Woyke T."/>
            <person name="Wu D."/>
            <person name="Tindall B."/>
            <person name="Pomrenke H.G."/>
            <person name="Brambilla E."/>
            <person name="Klenk H.-P."/>
            <person name="Eisen J.A."/>
        </authorList>
    </citation>
    <scope>NUCLEOTIDE SEQUENCE [LARGE SCALE GENOMIC DNA]</scope>
    <source>
        <strain evidence="3">ATCC 51119 / DSM 12145 / JCM 21818 / LMG 10337 / NBRC 100064 / NCIMB 13643</strain>
    </source>
</reference>
<sequence length="273" mass="31158">MDFKIAGFNNKSILGDITFSDSGSKVFALFVHGFKGFKDWGAHNLVAKYFADHGIDYVKFNFSHSGVPVDDPKDVTNLEDFANNTPVKELFDLEKVISYLKQEHEDSKIILIGHSRGGGISILQAERDKRVNALITWAAINDFSSLWKKEQEDEWKATGKIETFNARTKEYMPLNLILLQDYEENKESLDIKKAAEKLQKPWLIIHGDEDINVSLSVAEEFRWLNPKAKFELIKNANHVFGASHPYHGTILPDYLLTVCKESVRFIMSLSFLK</sequence>
<protein>
    <submittedName>
        <fullName evidence="2">Alpha/beta hydrolase fold protein</fullName>
    </submittedName>
</protein>
<organism evidence="2 3">
    <name type="scientific">Pseudopedobacter saltans (strain ATCC 51119 / DSM 12145 / JCM 21818 / CCUG 39354 / LMG 10337 / NBRC 100064 / NCIMB 13643)</name>
    <name type="common">Pedobacter saltans</name>
    <dbReference type="NCBI Taxonomy" id="762903"/>
    <lineage>
        <taxon>Bacteria</taxon>
        <taxon>Pseudomonadati</taxon>
        <taxon>Bacteroidota</taxon>
        <taxon>Sphingobacteriia</taxon>
        <taxon>Sphingobacteriales</taxon>
        <taxon>Sphingobacteriaceae</taxon>
        <taxon>Pseudopedobacter</taxon>
    </lineage>
</organism>
<dbReference type="STRING" id="762903.Pedsa_3125"/>
<dbReference type="InterPro" id="IPR029058">
    <property type="entry name" value="AB_hydrolase_fold"/>
</dbReference>
<dbReference type="KEGG" id="psn:Pedsa_3125"/>
<dbReference type="OrthoDB" id="9808543at2"/>
<dbReference type="SUPFAM" id="SSF53474">
    <property type="entry name" value="alpha/beta-Hydrolases"/>
    <property type="match status" value="1"/>
</dbReference>
<keyword evidence="3" id="KW-1185">Reference proteome</keyword>
<dbReference type="AlphaFoldDB" id="F0SAP3"/>